<feature type="domain" description="YdhG-like" evidence="1">
    <location>
        <begin position="25"/>
        <end position="132"/>
    </location>
</feature>
<dbReference type="EMBL" id="JACRAF010000010">
    <property type="protein sequence ID" value="MBI4920725.1"/>
    <property type="molecule type" value="Genomic_DNA"/>
</dbReference>
<gene>
    <name evidence="2" type="ORF">HY834_03180</name>
</gene>
<dbReference type="Pfam" id="PF08818">
    <property type="entry name" value="DUF1801"/>
    <property type="match status" value="1"/>
</dbReference>
<dbReference type="Proteomes" id="UP000782610">
    <property type="component" value="Unassembled WGS sequence"/>
</dbReference>
<dbReference type="InterPro" id="IPR014922">
    <property type="entry name" value="YdhG-like"/>
</dbReference>
<protein>
    <submittedName>
        <fullName evidence="2">DUF1801 domain-containing protein</fullName>
    </submittedName>
</protein>
<evidence type="ECO:0000313" key="3">
    <source>
        <dbReference type="Proteomes" id="UP000782610"/>
    </source>
</evidence>
<reference evidence="2" key="1">
    <citation type="submission" date="2020-07" db="EMBL/GenBank/DDBJ databases">
        <title>Huge and variable diversity of episymbiotic CPR bacteria and DPANN archaea in groundwater ecosystems.</title>
        <authorList>
            <person name="He C.Y."/>
            <person name="Keren R."/>
            <person name="Whittaker M."/>
            <person name="Farag I.F."/>
            <person name="Doudna J."/>
            <person name="Cate J.H.D."/>
            <person name="Banfield J.F."/>
        </authorList>
    </citation>
    <scope>NUCLEOTIDE SEQUENCE</scope>
    <source>
        <strain evidence="2">NC_groundwater_1586_Pr3_B-0.1um_66_15</strain>
    </source>
</reference>
<accession>A0A933L1W6</accession>
<comment type="caution">
    <text evidence="2">The sequence shown here is derived from an EMBL/GenBank/DDBJ whole genome shotgun (WGS) entry which is preliminary data.</text>
</comment>
<evidence type="ECO:0000259" key="1">
    <source>
        <dbReference type="Pfam" id="PF08818"/>
    </source>
</evidence>
<organism evidence="2 3">
    <name type="scientific">Devosia nanyangense</name>
    <dbReference type="NCBI Taxonomy" id="1228055"/>
    <lineage>
        <taxon>Bacteria</taxon>
        <taxon>Pseudomonadati</taxon>
        <taxon>Pseudomonadota</taxon>
        <taxon>Alphaproteobacteria</taxon>
        <taxon>Hyphomicrobiales</taxon>
        <taxon>Devosiaceae</taxon>
        <taxon>Devosia</taxon>
    </lineage>
</organism>
<name>A0A933L1W6_9HYPH</name>
<dbReference type="AlphaFoldDB" id="A0A933L1W6"/>
<sequence length="147" mass="16486">MAEAKTGPTGVAVDEFLAQIEDPRKRADSQVLIELMQRVTGHPPKMWGSSIVGFGTYHYKYDSGHEGDSCLAGFSPRKAEFSIYLNGTHEPEIAARRDALLERLGQHRMGKGCLYVKWLEGLDMDVLEQLVRLSHAAVRERYPARQA</sequence>
<dbReference type="SUPFAM" id="SSF159888">
    <property type="entry name" value="YdhG-like"/>
    <property type="match status" value="1"/>
</dbReference>
<evidence type="ECO:0000313" key="2">
    <source>
        <dbReference type="EMBL" id="MBI4920725.1"/>
    </source>
</evidence>
<proteinExistence type="predicted"/>